<dbReference type="PANTHER" id="PTHR31066:SF68">
    <property type="entry name" value="SERINE_THREONINE-PROTEIN KINASE YAKA-RELATED"/>
    <property type="match status" value="1"/>
</dbReference>
<sequence length="675" mass="73708">MDPPPLPPLPTTTNNATTLQVNYPDSTGSSPRSRNAETSWIDETLPPVPGAKLRLMCSYGGHIIPRPHDKSLCYVGGETRIVVIDRNSSLLELCSRLSSTLIDGRPFTLKYQLPNEDLDSLISVTTDEDLDNMIEEYDRTNSVSSLKPTSRLRLFLFFSKPENVASMGSLLDDAKSETWFVDALNNAGLLPRGFSDSATMGMECMLSLDRVRGSDSCPDLEARAGDSLGDNKQVKNIVHDVHSMPESTIAENTSSYGSSSSSPSMSNLPPIRVRVEDNGARLLQEQKIGMEEQFAQMSFAPSSGMKQDDASDLSSVVPPPATDMASTNPMVVSNEIVNHVFSYDERSDQRVPAVGFRKPPLPLQSMHMKAAVGGHSLPSPDSITSDSSIASASSTSKHMYYQDQGHAATRDSRDPNSPRTNSDIPDSCSQTQLQQVQDPGYTLPPQLDQQQQQQQQQQFYHASTHYIPHPATGQVPMSAYYPVYAPSQQQLLHANDQQQHAVYVMPTAAQAQQYNMSMHSAIADSTMMASSLPPAPSNPTMVTAYAAYKDAIPPIYPTKTATSATPEMVGSVYRTTLTSTPQLVQVPSNQFQQQYVGFSQMQHPSQSIAIASSNNANYGFEYTNSPNDQVYYTHQAAPLPTQYQTMTAAAAITLSDASKQLPTDSLQQIRTSQPP</sequence>
<feature type="compositionally biased region" description="Low complexity" evidence="2">
    <location>
        <begin position="449"/>
        <end position="458"/>
    </location>
</feature>
<feature type="region of interest" description="Disordered" evidence="2">
    <location>
        <begin position="247"/>
        <end position="270"/>
    </location>
</feature>
<dbReference type="CDD" id="cd06410">
    <property type="entry name" value="PB1_UP2"/>
    <property type="match status" value="1"/>
</dbReference>
<comment type="subunit">
    <text evidence="1">Homodimers and heterodimers.</text>
</comment>
<dbReference type="Proteomes" id="UP000811246">
    <property type="component" value="Chromosome 15"/>
</dbReference>
<evidence type="ECO:0000256" key="1">
    <source>
        <dbReference type="ARBA" id="ARBA00011726"/>
    </source>
</evidence>
<feature type="region of interest" description="Disordered" evidence="2">
    <location>
        <begin position="1"/>
        <end position="40"/>
    </location>
</feature>
<dbReference type="InterPro" id="IPR000270">
    <property type="entry name" value="PB1_dom"/>
</dbReference>
<proteinExistence type="predicted"/>
<feature type="compositionally biased region" description="Polar residues" evidence="2">
    <location>
        <begin position="417"/>
        <end position="437"/>
    </location>
</feature>
<dbReference type="PANTHER" id="PTHR31066">
    <property type="entry name" value="OS05G0427100 PROTEIN-RELATED"/>
    <property type="match status" value="1"/>
</dbReference>
<evidence type="ECO:0000313" key="4">
    <source>
        <dbReference type="EMBL" id="KAG6675771.1"/>
    </source>
</evidence>
<evidence type="ECO:0000259" key="3">
    <source>
        <dbReference type="PROSITE" id="PS51745"/>
    </source>
</evidence>
<feature type="compositionally biased region" description="Pro residues" evidence="2">
    <location>
        <begin position="1"/>
        <end position="10"/>
    </location>
</feature>
<evidence type="ECO:0000313" key="5">
    <source>
        <dbReference type="Proteomes" id="UP000811246"/>
    </source>
</evidence>
<gene>
    <name evidence="4" type="ORF">I3842_15G120700</name>
</gene>
<evidence type="ECO:0000256" key="2">
    <source>
        <dbReference type="SAM" id="MobiDB-lite"/>
    </source>
</evidence>
<protein>
    <recommendedName>
        <fullName evidence="3">PB1 domain-containing protein</fullName>
    </recommendedName>
</protein>
<dbReference type="InterPro" id="IPR053793">
    <property type="entry name" value="PB1-like"/>
</dbReference>
<dbReference type="InterPro" id="IPR053198">
    <property type="entry name" value="Gynoecium_Dev_Regulator"/>
</dbReference>
<dbReference type="AlphaFoldDB" id="A0A922ABQ2"/>
<accession>A0A922ABQ2</accession>
<dbReference type="EMBL" id="CM031839">
    <property type="protein sequence ID" value="KAG6675771.1"/>
    <property type="molecule type" value="Genomic_DNA"/>
</dbReference>
<dbReference type="PROSITE" id="PS51745">
    <property type="entry name" value="PB1"/>
    <property type="match status" value="1"/>
</dbReference>
<organism evidence="4 5">
    <name type="scientific">Carya illinoinensis</name>
    <name type="common">Pecan</name>
    <dbReference type="NCBI Taxonomy" id="32201"/>
    <lineage>
        <taxon>Eukaryota</taxon>
        <taxon>Viridiplantae</taxon>
        <taxon>Streptophyta</taxon>
        <taxon>Embryophyta</taxon>
        <taxon>Tracheophyta</taxon>
        <taxon>Spermatophyta</taxon>
        <taxon>Magnoliopsida</taxon>
        <taxon>eudicotyledons</taxon>
        <taxon>Gunneridae</taxon>
        <taxon>Pentapetalae</taxon>
        <taxon>rosids</taxon>
        <taxon>fabids</taxon>
        <taxon>Fagales</taxon>
        <taxon>Juglandaceae</taxon>
        <taxon>Carya</taxon>
    </lineage>
</organism>
<feature type="region of interest" description="Disordered" evidence="2">
    <location>
        <begin position="372"/>
        <end position="460"/>
    </location>
</feature>
<dbReference type="SMART" id="SM00666">
    <property type="entry name" value="PB1"/>
    <property type="match status" value="1"/>
</dbReference>
<name>A0A922ABQ2_CARIL</name>
<feature type="domain" description="PB1" evidence="3">
    <location>
        <begin position="52"/>
        <end position="153"/>
    </location>
</feature>
<feature type="compositionally biased region" description="Polar residues" evidence="2">
    <location>
        <begin position="20"/>
        <end position="38"/>
    </location>
</feature>
<feature type="compositionally biased region" description="Low complexity" evidence="2">
    <location>
        <begin position="254"/>
        <end position="266"/>
    </location>
</feature>
<reference evidence="4" key="1">
    <citation type="submission" date="2021-01" db="EMBL/GenBank/DDBJ databases">
        <authorList>
            <person name="Lovell J.T."/>
            <person name="Bentley N."/>
            <person name="Bhattarai G."/>
            <person name="Jenkins J.W."/>
            <person name="Sreedasyam A."/>
            <person name="Alarcon Y."/>
            <person name="Bock C."/>
            <person name="Boston L."/>
            <person name="Carlson J."/>
            <person name="Cervantes K."/>
            <person name="Clermont K."/>
            <person name="Krom N."/>
            <person name="Kubenka K."/>
            <person name="Mamidi S."/>
            <person name="Mattison C."/>
            <person name="Monteros M."/>
            <person name="Pisani C."/>
            <person name="Plott C."/>
            <person name="Rajasekar S."/>
            <person name="Rhein H.S."/>
            <person name="Rohla C."/>
            <person name="Song M."/>
            <person name="Hilaire R.S."/>
            <person name="Shu S."/>
            <person name="Wells L."/>
            <person name="Wang X."/>
            <person name="Webber J."/>
            <person name="Heerema R.J."/>
            <person name="Klein P."/>
            <person name="Conner P."/>
            <person name="Grauke L."/>
            <person name="Grimwood J."/>
            <person name="Schmutz J."/>
            <person name="Randall J.J."/>
        </authorList>
    </citation>
    <scope>NUCLEOTIDE SEQUENCE</scope>
    <source>
        <tissue evidence="4">Leaf</tissue>
    </source>
</reference>
<dbReference type="Pfam" id="PF00564">
    <property type="entry name" value="PB1"/>
    <property type="match status" value="1"/>
</dbReference>
<comment type="caution">
    <text evidence="4">The sequence shown here is derived from an EMBL/GenBank/DDBJ whole genome shotgun (WGS) entry which is preliminary data.</text>
</comment>
<feature type="compositionally biased region" description="Low complexity" evidence="2">
    <location>
        <begin position="378"/>
        <end position="396"/>
    </location>
</feature>